<dbReference type="EMBL" id="JADSJP010000040">
    <property type="protein sequence ID" value="MBG2880884.1"/>
    <property type="molecule type" value="Genomic_DNA"/>
</dbReference>
<gene>
    <name evidence="8" type="primary">sctE</name>
    <name evidence="8" type="ORF">I4902_16660</name>
</gene>
<dbReference type="RefSeq" id="WP_196568527.1">
    <property type="nucleotide sequence ID" value="NZ_JADRYY010000033.1"/>
</dbReference>
<dbReference type="Pfam" id="PF04888">
    <property type="entry name" value="SseC"/>
    <property type="match status" value="1"/>
</dbReference>
<keyword evidence="3" id="KW-0843">Virulence</keyword>
<evidence type="ECO:0000256" key="2">
    <source>
        <dbReference type="ARBA" id="ARBA00022870"/>
    </source>
</evidence>
<protein>
    <submittedName>
        <fullName evidence="8">Type III secretion system translocon subunit SctE</fullName>
    </submittedName>
</protein>
<feature type="coiled-coil region" evidence="5">
    <location>
        <begin position="288"/>
        <end position="334"/>
    </location>
</feature>
<name>A0ABS0IYN9_9GAMM</name>
<feature type="transmembrane region" description="Helical" evidence="6">
    <location>
        <begin position="402"/>
        <end position="425"/>
    </location>
</feature>
<dbReference type="Proteomes" id="UP000614721">
    <property type="component" value="Unassembled WGS sequence"/>
</dbReference>
<organism evidence="8 9">
    <name type="scientific">Proteus alimentorum</name>
    <dbReference type="NCBI Taxonomy" id="1973495"/>
    <lineage>
        <taxon>Bacteria</taxon>
        <taxon>Pseudomonadati</taxon>
        <taxon>Pseudomonadota</taxon>
        <taxon>Gammaproteobacteria</taxon>
        <taxon>Enterobacterales</taxon>
        <taxon>Morganellaceae</taxon>
        <taxon>Proteus</taxon>
    </lineage>
</organism>
<evidence type="ECO:0000313" key="9">
    <source>
        <dbReference type="Proteomes" id="UP000614721"/>
    </source>
</evidence>
<dbReference type="SUPFAM" id="SSF48371">
    <property type="entry name" value="ARM repeat"/>
    <property type="match status" value="1"/>
</dbReference>
<sequence length="701" mass="79497">MNDIKKINDNIPVSTPLPSKEVENVIKNTTQQAQRINAVNEHIVSSLIKDKENKFSSPILRAPIEQKKNNQRINIQDDVQYKINIFPQQNIKSNNKNISQDKQLSLDHCGTSESKKNKSTEKYDFLFLQLSYQNIIHKNILEQIKDPDKLDYYIDRLNKLSKGVDGLREQFKSAIKDFENNKAAYIDYWMEIYNQIKENKFKTEAEVKNFLKNNNIPKSLIKALLSGNIKSKTDMEKLLENTFPFLKLPDDLSQLSLDDLDKLYSNLSQFFDNIFKSMPNISISEDKINTITSHKDELKALINKTENESIKKQLEQIKETYRELTATQSALELEIMSDSLSGMALLTFLLAKTRELTLKVMLQRSEYEQNLFEEMQEVTEKSLKEKIGDQKAQIKKQEEIQFWAGIGLKILAGLLAIVAGVASIFTAGASMALMAVAVVLMVADAALTIADEVYQAIHGSSFMDELMQPITEAIMEALDKISNFLVDVVYSFYDSLKVLGVDKKIIEEIKNLMRDKLKMSLKILITAVLFIAAVALSFVVGPAVNGITSAVNKIINQQVRNMLKKVFNEALELMMGKMLKEIIVQVFEEIIEKINKLLAKEITNKASVMLNRTVITSKLVNATATNAVNIYSSTISAKIMQSIADSKKLDTILNLIQKLMDKIMESYNENTDTITEILKNMSEQSSISNRTKSDMIKNISI</sequence>
<reference evidence="8 9" key="1">
    <citation type="submission" date="2020-11" db="EMBL/GenBank/DDBJ databases">
        <title>Enhanced detection system for hospital associated transmission using whole genome sequencing surveillance.</title>
        <authorList>
            <person name="Harrison L.H."/>
            <person name="Van Tyne D."/>
            <person name="Marsh J.W."/>
            <person name="Griffith M.P."/>
            <person name="Snyder D.J."/>
            <person name="Cooper V.S."/>
            <person name="Mustapha M."/>
        </authorList>
    </citation>
    <scope>NUCLEOTIDE SEQUENCE [LARGE SCALE GENOMIC DNA]</scope>
    <source>
        <strain evidence="8 9">PR00075</strain>
    </source>
</reference>
<keyword evidence="6" id="KW-1133">Transmembrane helix</keyword>
<comment type="subcellular location">
    <subcellularLocation>
        <location evidence="1">Host membrane</location>
        <topology evidence="1">Multi-pass membrane protein</topology>
    </subcellularLocation>
</comment>
<comment type="caution">
    <text evidence="8">The sequence shown here is derived from an EMBL/GenBank/DDBJ whole genome shotgun (WGS) entry which is preliminary data.</text>
</comment>
<accession>A0ABS0IYN9</accession>
<feature type="domain" description="Translocator protein BipB-like C-terminal" evidence="7">
    <location>
        <begin position="349"/>
        <end position="692"/>
    </location>
</feature>
<evidence type="ECO:0000259" key="7">
    <source>
        <dbReference type="Pfam" id="PF04888"/>
    </source>
</evidence>
<proteinExistence type="inferred from homology"/>
<keyword evidence="9" id="KW-1185">Reference proteome</keyword>
<evidence type="ECO:0000256" key="6">
    <source>
        <dbReference type="SAM" id="Phobius"/>
    </source>
</evidence>
<keyword evidence="6" id="KW-0472">Membrane</keyword>
<feature type="transmembrane region" description="Helical" evidence="6">
    <location>
        <begin position="431"/>
        <end position="450"/>
    </location>
</feature>
<evidence type="ECO:0000256" key="5">
    <source>
        <dbReference type="SAM" id="Coils"/>
    </source>
</evidence>
<dbReference type="InterPro" id="IPR006972">
    <property type="entry name" value="BipB-like_C"/>
</dbReference>
<keyword evidence="5" id="KW-0175">Coiled coil</keyword>
<keyword evidence="2" id="KW-1043">Host membrane</keyword>
<comment type="similarity">
    <text evidence="4">Belongs to the SctE/SipB/YopB family.</text>
</comment>
<evidence type="ECO:0000256" key="1">
    <source>
        <dbReference type="ARBA" id="ARBA00004301"/>
    </source>
</evidence>
<evidence type="ECO:0000256" key="4">
    <source>
        <dbReference type="ARBA" id="ARBA00035640"/>
    </source>
</evidence>
<feature type="transmembrane region" description="Helical" evidence="6">
    <location>
        <begin position="523"/>
        <end position="544"/>
    </location>
</feature>
<evidence type="ECO:0000313" key="8">
    <source>
        <dbReference type="EMBL" id="MBG2880884.1"/>
    </source>
</evidence>
<dbReference type="InterPro" id="IPR016024">
    <property type="entry name" value="ARM-type_fold"/>
</dbReference>
<evidence type="ECO:0000256" key="3">
    <source>
        <dbReference type="ARBA" id="ARBA00023026"/>
    </source>
</evidence>
<keyword evidence="6" id="KW-0812">Transmembrane</keyword>